<protein>
    <submittedName>
        <fullName evidence="1">Uncharacterized protein</fullName>
    </submittedName>
</protein>
<keyword evidence="2" id="KW-1185">Reference proteome</keyword>
<evidence type="ECO:0000313" key="2">
    <source>
        <dbReference type="Proteomes" id="UP000051952"/>
    </source>
</evidence>
<sequence>MSFRWLKISPSKVVDGDVLQSVILLCYFPPTMKRHARIAFFFVLARVFLVPPSPHTERLSPFPLARFFLKHRVDVSYFAVREKSKKPHHTL</sequence>
<proteinExistence type="predicted"/>
<accession>A0A0S4JR55</accession>
<dbReference type="AlphaFoldDB" id="A0A0S4JR55"/>
<dbReference type="EMBL" id="CYKH01002218">
    <property type="protein sequence ID" value="CUG94019.1"/>
    <property type="molecule type" value="Genomic_DNA"/>
</dbReference>
<reference evidence="2" key="1">
    <citation type="submission" date="2015-09" db="EMBL/GenBank/DDBJ databases">
        <authorList>
            <consortium name="Pathogen Informatics"/>
        </authorList>
    </citation>
    <scope>NUCLEOTIDE SEQUENCE [LARGE SCALE GENOMIC DNA]</scope>
    <source>
        <strain evidence="2">Lake Konstanz</strain>
    </source>
</reference>
<name>A0A0S4JR55_BODSA</name>
<dbReference type="Proteomes" id="UP000051952">
    <property type="component" value="Unassembled WGS sequence"/>
</dbReference>
<dbReference type="VEuPathDB" id="TriTrypDB:BSAL_46090"/>
<evidence type="ECO:0000313" key="1">
    <source>
        <dbReference type="EMBL" id="CUG94019.1"/>
    </source>
</evidence>
<organism evidence="1 2">
    <name type="scientific">Bodo saltans</name>
    <name type="common">Flagellated protozoan</name>
    <dbReference type="NCBI Taxonomy" id="75058"/>
    <lineage>
        <taxon>Eukaryota</taxon>
        <taxon>Discoba</taxon>
        <taxon>Euglenozoa</taxon>
        <taxon>Kinetoplastea</taxon>
        <taxon>Metakinetoplastina</taxon>
        <taxon>Eubodonida</taxon>
        <taxon>Bodonidae</taxon>
        <taxon>Bodo</taxon>
    </lineage>
</organism>
<gene>
    <name evidence="1" type="ORF">BSAL_46090</name>
</gene>